<evidence type="ECO:0000256" key="3">
    <source>
        <dbReference type="ARBA" id="ARBA00022448"/>
    </source>
</evidence>
<evidence type="ECO:0000313" key="12">
    <source>
        <dbReference type="EMBL" id="CAL5224172.1"/>
    </source>
</evidence>
<evidence type="ECO:0000256" key="8">
    <source>
        <dbReference type="SAM" id="Phobius"/>
    </source>
</evidence>
<feature type="domain" description="CSC1/OSCA1-like cytosolic" evidence="11">
    <location>
        <begin position="416"/>
        <end position="574"/>
    </location>
</feature>
<evidence type="ECO:0000256" key="5">
    <source>
        <dbReference type="ARBA" id="ARBA00022989"/>
    </source>
</evidence>
<dbReference type="EMBL" id="CAXHTA020000010">
    <property type="protein sequence ID" value="CAL5224172.1"/>
    <property type="molecule type" value="Genomic_DNA"/>
</dbReference>
<comment type="caution">
    <text evidence="12">The sequence shown here is derived from an EMBL/GenBank/DDBJ whole genome shotgun (WGS) entry which is preliminary data.</text>
</comment>
<dbReference type="Pfam" id="PF02714">
    <property type="entry name" value="RSN1_7TM"/>
    <property type="match status" value="1"/>
</dbReference>
<feature type="transmembrane region" description="Helical" evidence="8">
    <location>
        <begin position="839"/>
        <end position="856"/>
    </location>
</feature>
<evidence type="ECO:0000256" key="7">
    <source>
        <dbReference type="SAM" id="MobiDB-lite"/>
    </source>
</evidence>
<comment type="similarity">
    <text evidence="2">Belongs to the CSC1 (TC 1.A.17) family.</text>
</comment>
<accession>A0ABP1G2W0</accession>
<gene>
    <name evidence="12" type="primary">g6812</name>
    <name evidence="12" type="ORF">VP750_LOCUS5831</name>
</gene>
<feature type="compositionally biased region" description="Acidic residues" evidence="7">
    <location>
        <begin position="960"/>
        <end position="969"/>
    </location>
</feature>
<proteinExistence type="inferred from homology"/>
<evidence type="ECO:0000256" key="2">
    <source>
        <dbReference type="ARBA" id="ARBA00007779"/>
    </source>
</evidence>
<name>A0ABP1G2W0_9CHLO</name>
<feature type="transmembrane region" description="Helical" evidence="8">
    <location>
        <begin position="678"/>
        <end position="697"/>
    </location>
</feature>
<protein>
    <submittedName>
        <fullName evidence="12">G6812 protein</fullName>
    </submittedName>
</protein>
<feature type="region of interest" description="Disordered" evidence="7">
    <location>
        <begin position="937"/>
        <end position="969"/>
    </location>
</feature>
<feature type="compositionally biased region" description="Basic and acidic residues" evidence="7">
    <location>
        <begin position="944"/>
        <end position="959"/>
    </location>
</feature>
<evidence type="ECO:0000256" key="4">
    <source>
        <dbReference type="ARBA" id="ARBA00022692"/>
    </source>
</evidence>
<organism evidence="12 13">
    <name type="scientific">Coccomyxa viridis</name>
    <dbReference type="NCBI Taxonomy" id="1274662"/>
    <lineage>
        <taxon>Eukaryota</taxon>
        <taxon>Viridiplantae</taxon>
        <taxon>Chlorophyta</taxon>
        <taxon>core chlorophytes</taxon>
        <taxon>Trebouxiophyceae</taxon>
        <taxon>Trebouxiophyceae incertae sedis</taxon>
        <taxon>Coccomyxaceae</taxon>
        <taxon>Coccomyxa</taxon>
    </lineage>
</organism>
<evidence type="ECO:0000259" key="9">
    <source>
        <dbReference type="Pfam" id="PF02714"/>
    </source>
</evidence>
<dbReference type="InterPro" id="IPR045122">
    <property type="entry name" value="Csc1-like"/>
</dbReference>
<feature type="region of interest" description="Disordered" evidence="7">
    <location>
        <begin position="902"/>
        <end position="922"/>
    </location>
</feature>
<dbReference type="Pfam" id="PF14703">
    <property type="entry name" value="PHM7_cyt"/>
    <property type="match status" value="1"/>
</dbReference>
<evidence type="ECO:0000313" key="13">
    <source>
        <dbReference type="Proteomes" id="UP001497392"/>
    </source>
</evidence>
<keyword evidence="5 8" id="KW-1133">Transmembrane helix</keyword>
<keyword evidence="6 8" id="KW-0472">Membrane</keyword>
<dbReference type="InterPro" id="IPR003864">
    <property type="entry name" value="CSC1/OSCA1-like_7TM"/>
</dbReference>
<feature type="transmembrane region" description="Helical" evidence="8">
    <location>
        <begin position="784"/>
        <end position="808"/>
    </location>
</feature>
<evidence type="ECO:0000259" key="10">
    <source>
        <dbReference type="Pfam" id="PF13967"/>
    </source>
</evidence>
<feature type="domain" description="CSC1/OSCA1-like 7TM region" evidence="9">
    <location>
        <begin position="586"/>
        <end position="854"/>
    </location>
</feature>
<feature type="transmembrane region" description="Helical" evidence="8">
    <location>
        <begin position="587"/>
        <end position="611"/>
    </location>
</feature>
<evidence type="ECO:0000259" key="11">
    <source>
        <dbReference type="Pfam" id="PF14703"/>
    </source>
</evidence>
<dbReference type="Proteomes" id="UP001497392">
    <property type="component" value="Unassembled WGS sequence"/>
</dbReference>
<feature type="transmembrane region" description="Helical" evidence="8">
    <location>
        <begin position="85"/>
        <end position="108"/>
    </location>
</feature>
<keyword evidence="13" id="KW-1185">Reference proteome</keyword>
<keyword evidence="3" id="KW-0813">Transport</keyword>
<dbReference type="PANTHER" id="PTHR13018:SF5">
    <property type="entry name" value="RE44586P"/>
    <property type="match status" value="1"/>
</dbReference>
<dbReference type="InterPro" id="IPR027815">
    <property type="entry name" value="CSC1/OSCA1-like_cyt"/>
</dbReference>
<feature type="transmembrane region" description="Helical" evidence="8">
    <location>
        <begin position="631"/>
        <end position="658"/>
    </location>
</feature>
<comment type="subcellular location">
    <subcellularLocation>
        <location evidence="1">Membrane</location>
        <topology evidence="1">Multi-pass membrane protein</topology>
    </subcellularLocation>
</comment>
<evidence type="ECO:0000256" key="6">
    <source>
        <dbReference type="ARBA" id="ARBA00023136"/>
    </source>
</evidence>
<feature type="transmembrane region" description="Helical" evidence="8">
    <location>
        <begin position="709"/>
        <end position="734"/>
    </location>
</feature>
<reference evidence="12 13" key="1">
    <citation type="submission" date="2024-06" db="EMBL/GenBank/DDBJ databases">
        <authorList>
            <person name="Kraege A."/>
            <person name="Thomma B."/>
        </authorList>
    </citation>
    <scope>NUCLEOTIDE SEQUENCE [LARGE SCALE GENOMIC DNA]</scope>
</reference>
<feature type="domain" description="CSC1/OSCA1-like N-terminal transmembrane" evidence="10">
    <location>
        <begin position="8"/>
        <end position="117"/>
    </location>
</feature>
<dbReference type="InterPro" id="IPR032880">
    <property type="entry name" value="CSC1/OSCA1-like_N"/>
</dbReference>
<dbReference type="PANTHER" id="PTHR13018">
    <property type="entry name" value="PROBABLE MEMBRANE PROTEIN DUF221-RELATED"/>
    <property type="match status" value="1"/>
</dbReference>
<sequence length="1001" mass="112925">MALTGEAFGFSLAFNVIIALGVFLFFGVIRRAGGLSKFYQPKRYMRTSRQRPKALPNSVWGWIVPTFRYKQDEVVAMAGYDAAMYLRILAFGCELFFFVTLWVAIVVLPTNLSGRQVGRLIGTSATQASNFTYWVPPPPPPAPPGVTPQGPSAPPKPIKAPDFYAPVPPAPPGLEWWRYRADVPPLPQPEQYFHSKKYRNWGWRYDKSYQVVEYTFSNLDLTTLANISNGDTRLWVHLVSAWVISWYVWRLLWRYNKEAVALRIAFFTSARPGGVAHTVLVRDIPGLDFGTLPNRLEDTALRFLPRFVKRRLVRGAQRGSRNITRAVDSVLNLPARATQMDTSIHGQPVAGIVSAPEGTEVPTLLRSNTVLMQKRAQSADMGQLGSGGEPMEVITEVDAWDKACAILESGCTPQQMVERQFESLFPGKVLRVHMAHDVREIDSLVSEYWRLRRKLLDQLDDYSEQRKRLQPVKPAQIKIKGAQYGEWGIQRYGRESKKVDAVEFYKERIQALADAITKGSQHLLSDPEANLPAAFVTFKTRSAQAVASNSMLHQDRTAWLADAAPEPRDVIWTNLGWRMWERQLRAVLCWAVFFVMIAFYLPVVAAIQALLQIEKLVDLPGVRWLVELPLLSSVLAGILPQLVLRLFFSLMPYILGFLERLEGLPAESDVEFGVVRKYFAFQVLTIFFATFLAGSFFNQVQLFVNDPTSVVRILGAAAPQTASFFMSYLLLLGLTTKPVLFLRIPQLVMYWLGALCSSTERAKARLWKHQYIDYGYEIPDNIMALLLGLTFCIISPLIAPIALLYFVVNSVIGKYTLIYVYAERFQSGGKVWQEVSGQIYFSALTFQIIMLGLFLIKGGTIQTILTLPLPILTISLWRSSDVLFRPPQQRLSLEAAADLDRRDEATPLNESNEGQDTDKYLEPALRVSRLETRSLAAEAEDVEAQSRAEEGRRDARDSEESLEVQTEDEEAFLEKQELFYATRRGKRDSGASSTQPLLGKG</sequence>
<dbReference type="Pfam" id="PF13967">
    <property type="entry name" value="RSN1_TM"/>
    <property type="match status" value="1"/>
</dbReference>
<evidence type="ECO:0000256" key="1">
    <source>
        <dbReference type="ARBA" id="ARBA00004141"/>
    </source>
</evidence>
<keyword evidence="4 8" id="KW-0812">Transmembrane</keyword>
<feature type="transmembrane region" description="Helical" evidence="8">
    <location>
        <begin position="12"/>
        <end position="29"/>
    </location>
</feature>